<dbReference type="Gene3D" id="3.40.50.300">
    <property type="entry name" value="P-loop containing nucleotide triphosphate hydrolases"/>
    <property type="match status" value="1"/>
</dbReference>
<dbReference type="InterPro" id="IPR036388">
    <property type="entry name" value="WH-like_DNA-bd_sf"/>
</dbReference>
<dbReference type="Pfam" id="PF13424">
    <property type="entry name" value="TPR_12"/>
    <property type="match status" value="1"/>
</dbReference>
<dbReference type="SUPFAM" id="SSF52540">
    <property type="entry name" value="P-loop containing nucleoside triphosphate hydrolases"/>
    <property type="match status" value="1"/>
</dbReference>
<feature type="domain" description="HTH luxR-type" evidence="2">
    <location>
        <begin position="717"/>
        <end position="782"/>
    </location>
</feature>
<evidence type="ECO:0000256" key="1">
    <source>
        <dbReference type="SAM" id="MobiDB-lite"/>
    </source>
</evidence>
<dbReference type="PROSITE" id="PS50043">
    <property type="entry name" value="HTH_LUXR_2"/>
    <property type="match status" value="1"/>
</dbReference>
<dbReference type="AlphaFoldDB" id="A0A7Y6ITH0"/>
<dbReference type="Proteomes" id="UP000546126">
    <property type="component" value="Unassembled WGS sequence"/>
</dbReference>
<dbReference type="GO" id="GO:0003677">
    <property type="term" value="F:DNA binding"/>
    <property type="evidence" value="ECO:0007669"/>
    <property type="project" value="InterPro"/>
</dbReference>
<name>A0A7Y6ITH0_9ACTN</name>
<evidence type="ECO:0000313" key="4">
    <source>
        <dbReference type="Proteomes" id="UP000546126"/>
    </source>
</evidence>
<dbReference type="PANTHER" id="PTHR47691:SF3">
    <property type="entry name" value="HTH-TYPE TRANSCRIPTIONAL REGULATOR RV0890C-RELATED"/>
    <property type="match status" value="1"/>
</dbReference>
<feature type="region of interest" description="Disordered" evidence="1">
    <location>
        <begin position="703"/>
        <end position="726"/>
    </location>
</feature>
<dbReference type="SMART" id="SM00421">
    <property type="entry name" value="HTH_LUXR"/>
    <property type="match status" value="1"/>
</dbReference>
<dbReference type="SUPFAM" id="SSF46894">
    <property type="entry name" value="C-terminal effector domain of the bipartite response regulators"/>
    <property type="match status" value="1"/>
</dbReference>
<evidence type="ECO:0000313" key="3">
    <source>
        <dbReference type="EMBL" id="NUW43806.1"/>
    </source>
</evidence>
<keyword evidence="4" id="KW-1185">Reference proteome</keyword>
<dbReference type="PRINTS" id="PR00038">
    <property type="entry name" value="HTHLUXR"/>
</dbReference>
<dbReference type="EMBL" id="JABWGO010000007">
    <property type="protein sequence ID" value="NUW43806.1"/>
    <property type="molecule type" value="Genomic_DNA"/>
</dbReference>
<dbReference type="GO" id="GO:0006355">
    <property type="term" value="P:regulation of DNA-templated transcription"/>
    <property type="evidence" value="ECO:0007669"/>
    <property type="project" value="InterPro"/>
</dbReference>
<organism evidence="3 4">
    <name type="scientific">Nonomuraea rhodomycinica</name>
    <dbReference type="NCBI Taxonomy" id="1712872"/>
    <lineage>
        <taxon>Bacteria</taxon>
        <taxon>Bacillati</taxon>
        <taxon>Actinomycetota</taxon>
        <taxon>Actinomycetes</taxon>
        <taxon>Streptosporangiales</taxon>
        <taxon>Streptosporangiaceae</taxon>
        <taxon>Nonomuraea</taxon>
    </lineage>
</organism>
<dbReference type="Gene3D" id="1.25.40.10">
    <property type="entry name" value="Tetratricopeptide repeat domain"/>
    <property type="match status" value="1"/>
</dbReference>
<dbReference type="InterPro" id="IPR011990">
    <property type="entry name" value="TPR-like_helical_dom_sf"/>
</dbReference>
<dbReference type="InterPro" id="IPR027417">
    <property type="entry name" value="P-loop_NTPase"/>
</dbReference>
<dbReference type="Pfam" id="PF00196">
    <property type="entry name" value="GerE"/>
    <property type="match status" value="1"/>
</dbReference>
<dbReference type="InterPro" id="IPR000792">
    <property type="entry name" value="Tscrpt_reg_LuxR_C"/>
</dbReference>
<comment type="caution">
    <text evidence="3">The sequence shown here is derived from an EMBL/GenBank/DDBJ whole genome shotgun (WGS) entry which is preliminary data.</text>
</comment>
<dbReference type="PANTHER" id="PTHR47691">
    <property type="entry name" value="REGULATOR-RELATED"/>
    <property type="match status" value="1"/>
</dbReference>
<evidence type="ECO:0000259" key="2">
    <source>
        <dbReference type="PROSITE" id="PS50043"/>
    </source>
</evidence>
<dbReference type="PRINTS" id="PR00364">
    <property type="entry name" value="DISEASERSIST"/>
</dbReference>
<accession>A0A7Y6ITH0</accession>
<dbReference type="InterPro" id="IPR016032">
    <property type="entry name" value="Sig_transdc_resp-reg_C-effctor"/>
</dbReference>
<gene>
    <name evidence="3" type="ORF">HT134_27280</name>
</gene>
<reference evidence="3 4" key="1">
    <citation type="submission" date="2020-06" db="EMBL/GenBank/DDBJ databases">
        <authorList>
            <person name="Chanama M."/>
        </authorList>
    </citation>
    <scope>NUCLEOTIDE SEQUENCE [LARGE SCALE GENOMIC DNA]</scope>
    <source>
        <strain evidence="3 4">TBRC6557</strain>
    </source>
</reference>
<proteinExistence type="predicted"/>
<dbReference type="Gene3D" id="1.10.10.10">
    <property type="entry name" value="Winged helix-like DNA-binding domain superfamily/Winged helix DNA-binding domain"/>
    <property type="match status" value="1"/>
</dbReference>
<dbReference type="CDD" id="cd06170">
    <property type="entry name" value="LuxR_C_like"/>
    <property type="match status" value="1"/>
</dbReference>
<protein>
    <submittedName>
        <fullName evidence="3">Tetratricopeptide repeat protein</fullName>
    </submittedName>
</protein>
<sequence>MMLAMNDTRRQQCVRLPAEVTSFVGRRHEVAEVKRLLSASRAVTLTGVGGVGKTRLALRVGLDMARDFRSGVWFVELGGLESPDMLAQVVIEALEIRHQSAGSPLRVLTDFLADKSALIILDNCEHLVRESAVLAEALLRAAPDLRILATSREALGFAGERILPVPTLPMPGADGAELPIESLARSDAVRLFTERAMAVLPSFQLTEDNRDIVLQICRRLDGLPLGIELAAVRLRALSLRQLLDRLDDRFRLLTAGSPAEPPRHQTLRALIDWSYALCSEKERMLWARASVFAGGLDLEGAEAVCSGDGIDREEVLDLVCALVSKSILIREEHGSRVRYRLLEIIRQYGLERLSAQGEQGELQRRHCDYYRELAAEARGQLFGPSQVAWFTRLRHEHANLHSVLERCLADPDEAGACLEMATDLLYHWITGFYLGEGRRWLDRALSSGAGSPETRARALWAGSWLAIIQADVPAAAEMLKESQNLGERLGLEDVLGYVALYSGMIAMCEGDTDGAIELYEQALARHRALGDPVGTTLALIRLSLAHSFRGDSTRAIAMGDECLAVADAYGEGWHKAYMMMALGVDVWRQGDLARAAALEAESLTFNRALGDPLGVGVNLEVLAWIATTERDHRRAARLYGILRTIWQMIGAPLSGFGHLARYHEQCERLTREALGRSPFEAAFEEGARLSYDEALDYALQRDERVGERSTGGGERPAAKGTGPLTRRETEIARLVAQGLTNKEIATALVISQRTAESHIEHIMSKLGFHSRAQVAVWVNEHDG</sequence>
<dbReference type="SUPFAM" id="SSF48452">
    <property type="entry name" value="TPR-like"/>
    <property type="match status" value="1"/>
</dbReference>